<evidence type="ECO:0000313" key="2">
    <source>
        <dbReference type="EMBL" id="KAJ4494995.1"/>
    </source>
</evidence>
<dbReference type="EMBL" id="JANVFS010000002">
    <property type="protein sequence ID" value="KAJ4494995.1"/>
    <property type="molecule type" value="Genomic_DNA"/>
</dbReference>
<dbReference type="InterPro" id="IPR036047">
    <property type="entry name" value="F-box-like_dom_sf"/>
</dbReference>
<name>A0A9W9E105_9AGAR</name>
<gene>
    <name evidence="2" type="ORF">C8J55DRAFT_554600</name>
</gene>
<evidence type="ECO:0000256" key="1">
    <source>
        <dbReference type="SAM" id="MobiDB-lite"/>
    </source>
</evidence>
<reference evidence="2" key="1">
    <citation type="submission" date="2022-08" db="EMBL/GenBank/DDBJ databases">
        <authorList>
            <consortium name="DOE Joint Genome Institute"/>
            <person name="Min B."/>
            <person name="Riley R."/>
            <person name="Sierra-Patev S."/>
            <person name="Naranjo-Ortiz M."/>
            <person name="Looney B."/>
            <person name="Konkel Z."/>
            <person name="Slot J.C."/>
            <person name="Sakamoto Y."/>
            <person name="Steenwyk J.L."/>
            <person name="Rokas A."/>
            <person name="Carro J."/>
            <person name="Camarero S."/>
            <person name="Ferreira P."/>
            <person name="Molpeceres G."/>
            <person name="Ruiz-Duenas F.J."/>
            <person name="Serrano A."/>
            <person name="Henrissat B."/>
            <person name="Drula E."/>
            <person name="Hughes K.W."/>
            <person name="Mata J.L."/>
            <person name="Ishikawa N.K."/>
            <person name="Vargas-Isla R."/>
            <person name="Ushijima S."/>
            <person name="Smith C.A."/>
            <person name="Ahrendt S."/>
            <person name="Andreopoulos W."/>
            <person name="He G."/>
            <person name="Labutti K."/>
            <person name="Lipzen A."/>
            <person name="Ng V."/>
            <person name="Sandor L."/>
            <person name="Barry K."/>
            <person name="Martinez A.T."/>
            <person name="Xiao Y."/>
            <person name="Gibbons J.G."/>
            <person name="Terashima K."/>
            <person name="Hibbett D.S."/>
            <person name="Grigoriev I.V."/>
        </authorList>
    </citation>
    <scope>NUCLEOTIDE SEQUENCE</scope>
    <source>
        <strain evidence="2">Sp2 HRB7682 ss15</strain>
    </source>
</reference>
<accession>A0A9W9E105</accession>
<sequence>MQPNTSTPFEATSTTSSPAVASRSSQSPPSNSSVDRLSLPPELTDYILDYFHDDKHTLFTCSLVSRSFNATCRYHVFSKGIEISSTPEVRKRKVVEGIEGVEDDIENARKKGKENQDLRTEVGLTTHTYINPASSAASFVRIVLAPSSTVAPFLQELCLVLRPSFSLYSVPPKSAVPANAWLDELLALLPATTVSSSSPFLPPSPLTHADSFPPAGTSQAHRQNPFHIRTLRIFRHGVDLSPFSRLALHQNFAHTVRTLALFETTLQGRSLQRDMEWVCGFGKLEDLLFYGHHHGEKRGRKAAFMERGEGEGLIRDIEEPATTEEDSPWGWGHSEGGRIFDLNEAPEVMDARGRAKIRLPLSIRRLRLDLPGPALEAVMRWLLAHGSSGSTEVKSKSHSDRSKEEIEAQREGGSQGSIEGVPCVSTLHIFRVMDDEMPALRAYLCACKDTLEDLMMFLYQGHTKRDDFDLSSHTALRSVYLASNGSKPMRVLHDILSTLQALPTSQMRKIYLQIPQWQLASDDDAWGTLDGLLKGLLESSGKELKVSAIVDGHHKYDNSNENEEDVTFGLRCKLRERLPLLTSFVSPIGSARSLDKARSEKQDNSRFTILSNSTREMAQYVDEVYGRMRVVKGSFLGVLGMGDMGDAKAIKIDAG</sequence>
<proteinExistence type="predicted"/>
<dbReference type="Proteomes" id="UP001150238">
    <property type="component" value="Unassembled WGS sequence"/>
</dbReference>
<feature type="compositionally biased region" description="Polar residues" evidence="1">
    <location>
        <begin position="1"/>
        <end position="10"/>
    </location>
</feature>
<protein>
    <recommendedName>
        <fullName evidence="4">F-box domain-containing protein</fullName>
    </recommendedName>
</protein>
<feature type="compositionally biased region" description="Basic and acidic residues" evidence="1">
    <location>
        <begin position="393"/>
        <end position="410"/>
    </location>
</feature>
<feature type="region of interest" description="Disordered" evidence="1">
    <location>
        <begin position="389"/>
        <end position="417"/>
    </location>
</feature>
<comment type="caution">
    <text evidence="2">The sequence shown here is derived from an EMBL/GenBank/DDBJ whole genome shotgun (WGS) entry which is preliminary data.</text>
</comment>
<dbReference type="SUPFAM" id="SSF81383">
    <property type="entry name" value="F-box domain"/>
    <property type="match status" value="1"/>
</dbReference>
<feature type="compositionally biased region" description="Low complexity" evidence="1">
    <location>
        <begin position="11"/>
        <end position="33"/>
    </location>
</feature>
<evidence type="ECO:0008006" key="4">
    <source>
        <dbReference type="Google" id="ProtNLM"/>
    </source>
</evidence>
<evidence type="ECO:0000313" key="3">
    <source>
        <dbReference type="Proteomes" id="UP001150238"/>
    </source>
</evidence>
<organism evidence="2 3">
    <name type="scientific">Lentinula lateritia</name>
    <dbReference type="NCBI Taxonomy" id="40482"/>
    <lineage>
        <taxon>Eukaryota</taxon>
        <taxon>Fungi</taxon>
        <taxon>Dikarya</taxon>
        <taxon>Basidiomycota</taxon>
        <taxon>Agaricomycotina</taxon>
        <taxon>Agaricomycetes</taxon>
        <taxon>Agaricomycetidae</taxon>
        <taxon>Agaricales</taxon>
        <taxon>Marasmiineae</taxon>
        <taxon>Omphalotaceae</taxon>
        <taxon>Lentinula</taxon>
    </lineage>
</organism>
<dbReference type="AlphaFoldDB" id="A0A9W9E105"/>
<feature type="region of interest" description="Disordered" evidence="1">
    <location>
        <begin position="1"/>
        <end position="38"/>
    </location>
</feature>
<reference evidence="2" key="2">
    <citation type="journal article" date="2023" name="Proc. Natl. Acad. Sci. U.S.A.">
        <title>A global phylogenomic analysis of the shiitake genus Lentinula.</title>
        <authorList>
            <person name="Sierra-Patev S."/>
            <person name="Min B."/>
            <person name="Naranjo-Ortiz M."/>
            <person name="Looney B."/>
            <person name="Konkel Z."/>
            <person name="Slot J.C."/>
            <person name="Sakamoto Y."/>
            <person name="Steenwyk J.L."/>
            <person name="Rokas A."/>
            <person name="Carro J."/>
            <person name="Camarero S."/>
            <person name="Ferreira P."/>
            <person name="Molpeceres G."/>
            <person name="Ruiz-Duenas F.J."/>
            <person name="Serrano A."/>
            <person name="Henrissat B."/>
            <person name="Drula E."/>
            <person name="Hughes K.W."/>
            <person name="Mata J.L."/>
            <person name="Ishikawa N.K."/>
            <person name="Vargas-Isla R."/>
            <person name="Ushijima S."/>
            <person name="Smith C.A."/>
            <person name="Donoghue J."/>
            <person name="Ahrendt S."/>
            <person name="Andreopoulos W."/>
            <person name="He G."/>
            <person name="LaButti K."/>
            <person name="Lipzen A."/>
            <person name="Ng V."/>
            <person name="Riley R."/>
            <person name="Sandor L."/>
            <person name="Barry K."/>
            <person name="Martinez A.T."/>
            <person name="Xiao Y."/>
            <person name="Gibbons J.G."/>
            <person name="Terashima K."/>
            <person name="Grigoriev I.V."/>
            <person name="Hibbett D."/>
        </authorList>
    </citation>
    <scope>NUCLEOTIDE SEQUENCE</scope>
    <source>
        <strain evidence="2">Sp2 HRB7682 ss15</strain>
    </source>
</reference>